<name>A0A0N1PAX4_LEPSE</name>
<protein>
    <submittedName>
        <fullName evidence="2">Uncharacterized protein</fullName>
    </submittedName>
</protein>
<accession>A0A0N1PAX4</accession>
<dbReference type="OrthoDB" id="267536at2759"/>
<dbReference type="VEuPathDB" id="TriTrypDB:Lsey_0245_0070"/>
<evidence type="ECO:0000313" key="2">
    <source>
        <dbReference type="EMBL" id="KPI84608.1"/>
    </source>
</evidence>
<feature type="region of interest" description="Disordered" evidence="1">
    <location>
        <begin position="41"/>
        <end position="61"/>
    </location>
</feature>
<evidence type="ECO:0000313" key="3">
    <source>
        <dbReference type="Proteomes" id="UP000038009"/>
    </source>
</evidence>
<keyword evidence="3" id="KW-1185">Reference proteome</keyword>
<dbReference type="Proteomes" id="UP000038009">
    <property type="component" value="Unassembled WGS sequence"/>
</dbReference>
<organism evidence="2 3">
    <name type="scientific">Leptomonas seymouri</name>
    <dbReference type="NCBI Taxonomy" id="5684"/>
    <lineage>
        <taxon>Eukaryota</taxon>
        <taxon>Discoba</taxon>
        <taxon>Euglenozoa</taxon>
        <taxon>Kinetoplastea</taxon>
        <taxon>Metakinetoplastina</taxon>
        <taxon>Trypanosomatida</taxon>
        <taxon>Trypanosomatidae</taxon>
        <taxon>Leishmaniinae</taxon>
        <taxon>Leptomonas</taxon>
    </lineage>
</organism>
<dbReference type="EMBL" id="LJSK01000245">
    <property type="protein sequence ID" value="KPI84608.1"/>
    <property type="molecule type" value="Genomic_DNA"/>
</dbReference>
<comment type="caution">
    <text evidence="2">The sequence shown here is derived from an EMBL/GenBank/DDBJ whole genome shotgun (WGS) entry which is preliminary data.</text>
</comment>
<evidence type="ECO:0000256" key="1">
    <source>
        <dbReference type="SAM" id="MobiDB-lite"/>
    </source>
</evidence>
<gene>
    <name evidence="2" type="ORF">ABL78_6340</name>
</gene>
<sequence length="301" mass="32706">MEGRGRCRRCHTTFQFCPCCGAALLAAGEISAKGNHRSLTPVASASAQEDDGGSMNDTWMQRLPDRPVSAYDAYQAEQLDALCRGDATTRPATENAGQQNISQAECASSQKQLALRTCNAFDSFAEDPQEQQKHQRAVAVAWLQLPLQEKQHYEAVAQRWACYLRSKACSEQQSPAPPLTEILAAKRSAVPVTKSEANAPVEAAATTDMETASKTIQDIHHATRKAPPKRSSGTALISSKATNRGLTSFNLFRAEIKGRGWKVSEAAAVWQRMSATEKGRYDVAAARNRTEGFLTSSLQSS</sequence>
<dbReference type="AlphaFoldDB" id="A0A0N1PAX4"/>
<proteinExistence type="predicted"/>
<dbReference type="OMA" id="KMCMREL"/>
<reference evidence="2 3" key="1">
    <citation type="journal article" date="2015" name="PLoS Pathog.">
        <title>Leptomonas seymouri: Adaptations to the Dixenous Life Cycle Analyzed by Genome Sequencing, Transcriptome Profiling and Co-infection with Leishmania donovani.</title>
        <authorList>
            <person name="Kraeva N."/>
            <person name="Butenko A."/>
            <person name="Hlavacova J."/>
            <person name="Kostygov A."/>
            <person name="Myskova J."/>
            <person name="Grybchuk D."/>
            <person name="Lestinova T."/>
            <person name="Votypka J."/>
            <person name="Volf P."/>
            <person name="Opperdoes F."/>
            <person name="Flegontov P."/>
            <person name="Lukes J."/>
            <person name="Yurchenko V."/>
        </authorList>
    </citation>
    <scope>NUCLEOTIDE SEQUENCE [LARGE SCALE GENOMIC DNA]</scope>
    <source>
        <strain evidence="2 3">ATCC 30220</strain>
    </source>
</reference>